<evidence type="ECO:0000313" key="2">
    <source>
        <dbReference type="Proteomes" id="UP000030588"/>
    </source>
</evidence>
<name>A0A0A6VGE7_9BACI</name>
<reference evidence="1 2" key="1">
    <citation type="submission" date="2014-10" db="EMBL/GenBank/DDBJ databases">
        <title>Draft genome of phytase producing Bacillus ginsengihumi strain M2.11.</title>
        <authorList>
            <person name="Toymentseva A."/>
            <person name="Boulygina E.A."/>
            <person name="Kazakov S.V."/>
            <person name="Kayumov I."/>
            <person name="Suleimanova A.D."/>
            <person name="Mardanova A.M."/>
            <person name="Maria S.N."/>
            <person name="Sergey M.Y."/>
            <person name="Sharipova M.R."/>
        </authorList>
    </citation>
    <scope>NUCLEOTIDE SEQUENCE [LARGE SCALE GENOMIC DNA]</scope>
    <source>
        <strain evidence="1 2">M2.11</strain>
    </source>
</reference>
<organism evidence="1 2">
    <name type="scientific">Heyndrickxia ginsengihumi</name>
    <dbReference type="NCBI Taxonomy" id="363870"/>
    <lineage>
        <taxon>Bacteria</taxon>
        <taxon>Bacillati</taxon>
        <taxon>Bacillota</taxon>
        <taxon>Bacilli</taxon>
        <taxon>Bacillales</taxon>
        <taxon>Bacillaceae</taxon>
        <taxon>Heyndrickxia</taxon>
    </lineage>
</organism>
<proteinExistence type="predicted"/>
<dbReference type="EMBL" id="JRUN01000017">
    <property type="protein sequence ID" value="KHD85699.1"/>
    <property type="molecule type" value="Genomic_DNA"/>
</dbReference>
<gene>
    <name evidence="1" type="ORF">NG54_07295</name>
</gene>
<comment type="caution">
    <text evidence="1">The sequence shown here is derived from an EMBL/GenBank/DDBJ whole genome shotgun (WGS) entry which is preliminary data.</text>
</comment>
<dbReference type="AlphaFoldDB" id="A0A0A6VGE7"/>
<evidence type="ECO:0000313" key="1">
    <source>
        <dbReference type="EMBL" id="KHD85699.1"/>
    </source>
</evidence>
<accession>A0A0A6VGE7</accession>
<protein>
    <submittedName>
        <fullName evidence="1">Uncharacterized protein</fullName>
    </submittedName>
</protein>
<dbReference type="Proteomes" id="UP000030588">
    <property type="component" value="Unassembled WGS sequence"/>
</dbReference>
<sequence length="69" mass="8216">MYVLVKDFYKNSRINMWQSFQKKSIIMLTMPKKLDILLNVAAKEVSKQQKLIKKMLTTTYYVDIIIKSL</sequence>